<organism evidence="3 4">
    <name type="scientific">Nocardiopsis coralli</name>
    <dbReference type="NCBI Taxonomy" id="2772213"/>
    <lineage>
        <taxon>Bacteria</taxon>
        <taxon>Bacillati</taxon>
        <taxon>Actinomycetota</taxon>
        <taxon>Actinomycetes</taxon>
        <taxon>Streptosporangiales</taxon>
        <taxon>Nocardiopsidaceae</taxon>
        <taxon>Nocardiopsis</taxon>
    </lineage>
</organism>
<feature type="region of interest" description="Disordered" evidence="1">
    <location>
        <begin position="20"/>
        <end position="136"/>
    </location>
</feature>
<dbReference type="InterPro" id="IPR058442">
    <property type="entry name" value="DUF8129"/>
</dbReference>
<keyword evidence="4" id="KW-1185">Reference proteome</keyword>
<evidence type="ECO:0000313" key="3">
    <source>
        <dbReference type="EMBL" id="MBE3000199.1"/>
    </source>
</evidence>
<feature type="compositionally biased region" description="Low complexity" evidence="1">
    <location>
        <begin position="51"/>
        <end position="66"/>
    </location>
</feature>
<reference evidence="3 4" key="1">
    <citation type="submission" date="2020-09" db="EMBL/GenBank/DDBJ databases">
        <title>Diversity and distribution of actinomycetes associated with coral in the coast of Hainan.</title>
        <authorList>
            <person name="Li F."/>
        </authorList>
    </citation>
    <scope>NUCLEOTIDE SEQUENCE [LARGE SCALE GENOMIC DNA]</scope>
    <source>
        <strain evidence="3 4">HNM0947</strain>
    </source>
</reference>
<feature type="compositionally biased region" description="Low complexity" evidence="1">
    <location>
        <begin position="81"/>
        <end position="108"/>
    </location>
</feature>
<name>A0ABR9P8R3_9ACTN</name>
<accession>A0ABR9P8R3</accession>
<evidence type="ECO:0000259" key="2">
    <source>
        <dbReference type="Pfam" id="PF26450"/>
    </source>
</evidence>
<dbReference type="EMBL" id="JADBGI010000013">
    <property type="protein sequence ID" value="MBE3000199.1"/>
    <property type="molecule type" value="Genomic_DNA"/>
</dbReference>
<gene>
    <name evidence="3" type="ORF">IDM40_16035</name>
</gene>
<feature type="compositionally biased region" description="Basic and acidic residues" evidence="1">
    <location>
        <begin position="67"/>
        <end position="80"/>
    </location>
</feature>
<feature type="compositionally biased region" description="Low complexity" evidence="1">
    <location>
        <begin position="23"/>
        <end position="33"/>
    </location>
</feature>
<proteinExistence type="predicted"/>
<comment type="caution">
    <text evidence="3">The sequence shown here is derived from an EMBL/GenBank/DDBJ whole genome shotgun (WGS) entry which is preliminary data.</text>
</comment>
<sequence length="209" mass="21772">MSNPSIVTKLLTLVKGAFGSKEAAPAPAAAPAAKEPRGEGEGNSAPEQGNAAPAETAEAPEPAGAPEKSETAEPAGEKPAESVTETSSEAPAAETPAAEAPVADSAPATDDVPEKDAAIAQELSTNEAHTEVASDDVLERVRKGAAPAAEDLAVPTYDELTLPSIRARLRKLTIDQVRDLRAYEVAHESRPEFIKMYDNRIAKLQAEEN</sequence>
<feature type="domain" description="DUF8129" evidence="2">
    <location>
        <begin position="150"/>
        <end position="204"/>
    </location>
</feature>
<protein>
    <recommendedName>
        <fullName evidence="2">DUF8129 domain-containing protein</fullName>
    </recommendedName>
</protein>
<dbReference type="Proteomes" id="UP000806528">
    <property type="component" value="Unassembled WGS sequence"/>
</dbReference>
<dbReference type="Pfam" id="PF26450">
    <property type="entry name" value="DUF8129"/>
    <property type="match status" value="1"/>
</dbReference>
<evidence type="ECO:0000313" key="4">
    <source>
        <dbReference type="Proteomes" id="UP000806528"/>
    </source>
</evidence>
<dbReference type="RefSeq" id="WP_193122810.1">
    <property type="nucleotide sequence ID" value="NZ_JADBGI010000013.1"/>
</dbReference>
<evidence type="ECO:0000256" key="1">
    <source>
        <dbReference type="SAM" id="MobiDB-lite"/>
    </source>
</evidence>